<dbReference type="OrthoDB" id="7356934at2"/>
<dbReference type="Pfam" id="PF12096">
    <property type="entry name" value="DUF3572"/>
    <property type="match status" value="1"/>
</dbReference>
<evidence type="ECO:0008006" key="4">
    <source>
        <dbReference type="Google" id="ProtNLM"/>
    </source>
</evidence>
<protein>
    <recommendedName>
        <fullName evidence="4">DUF3572 domain-containing protein</fullName>
    </recommendedName>
</protein>
<sequence length="92" mass="10010">MKQESAEVIALKTLAWLVGDEEILPIFLGSSGMSPEELRARATEMDVLSAVLDFVTMNDEWVNACATATGLDPHDPMRARQALPGGADIHWT</sequence>
<evidence type="ECO:0000313" key="2">
    <source>
        <dbReference type="EMBL" id="SDE90056.1"/>
    </source>
</evidence>
<dbReference type="EMBL" id="FNBL01000001">
    <property type="protein sequence ID" value="SDE90056.1"/>
    <property type="molecule type" value="Genomic_DNA"/>
</dbReference>
<gene>
    <name evidence="2" type="ORF">SAMN04488117_101658</name>
</gene>
<dbReference type="InterPro" id="IPR021955">
    <property type="entry name" value="DUF3572"/>
</dbReference>
<dbReference type="RefSeq" id="WP_074640968.1">
    <property type="nucleotide sequence ID" value="NZ_FNBL01000001.1"/>
</dbReference>
<name>A0A1G7GPM3_9RHOB</name>
<organism evidence="2 3">
    <name type="scientific">Celeribacter baekdonensis</name>
    <dbReference type="NCBI Taxonomy" id="875171"/>
    <lineage>
        <taxon>Bacteria</taxon>
        <taxon>Pseudomonadati</taxon>
        <taxon>Pseudomonadota</taxon>
        <taxon>Alphaproteobacteria</taxon>
        <taxon>Rhodobacterales</taxon>
        <taxon>Roseobacteraceae</taxon>
        <taxon>Celeribacter</taxon>
    </lineage>
</organism>
<evidence type="ECO:0000313" key="3">
    <source>
        <dbReference type="Proteomes" id="UP000182284"/>
    </source>
</evidence>
<proteinExistence type="predicted"/>
<evidence type="ECO:0000256" key="1">
    <source>
        <dbReference type="SAM" id="MobiDB-lite"/>
    </source>
</evidence>
<accession>A0A1G7GPM3</accession>
<feature type="region of interest" description="Disordered" evidence="1">
    <location>
        <begin position="73"/>
        <end position="92"/>
    </location>
</feature>
<reference evidence="2 3" key="1">
    <citation type="submission" date="2016-10" db="EMBL/GenBank/DDBJ databases">
        <authorList>
            <person name="de Groot N.N."/>
        </authorList>
    </citation>
    <scope>NUCLEOTIDE SEQUENCE [LARGE SCALE GENOMIC DNA]</scope>
    <source>
        <strain evidence="2 3">DSM 27375</strain>
    </source>
</reference>
<dbReference type="AlphaFoldDB" id="A0A1G7GPM3"/>
<dbReference type="Proteomes" id="UP000182284">
    <property type="component" value="Unassembled WGS sequence"/>
</dbReference>